<evidence type="ECO:0000313" key="7">
    <source>
        <dbReference type="EMBL" id="KAK8753647.1"/>
    </source>
</evidence>
<dbReference type="PANTHER" id="PTHR10209:SF881">
    <property type="entry name" value="FI07970P-RELATED"/>
    <property type="match status" value="1"/>
</dbReference>
<sequence>GWDKETSQEEWQRVARELHEAFTDIGCAYLTNHGVPDDQVSRLLSSGMDFFSLDRNIKDQFAYNLETNSGFISGDREQIHDEELNEGFLVKTAEEELPDAEVPSFRSALISLIQSCKSLAIRVMAATALSLGREKEYFISMHRELGTEKGLTCLRVNHYPPVPDTVPQGITRFAAHSDFGTLTFLFQDDAGGLQVQDHDETWVDAVPLPGTVLVMVGDFLKFNSDG</sequence>
<dbReference type="GO" id="GO:0046872">
    <property type="term" value="F:metal ion binding"/>
    <property type="evidence" value="ECO:0007669"/>
    <property type="project" value="UniProtKB-KW"/>
</dbReference>
<evidence type="ECO:0000313" key="8">
    <source>
        <dbReference type="Proteomes" id="UP001445076"/>
    </source>
</evidence>
<keyword evidence="8" id="KW-1185">Reference proteome</keyword>
<dbReference type="InterPro" id="IPR044861">
    <property type="entry name" value="IPNS-like_FE2OG_OXY"/>
</dbReference>
<proteinExistence type="inferred from homology"/>
<keyword evidence="2 5" id="KW-0479">Metal-binding</keyword>
<dbReference type="Pfam" id="PF03171">
    <property type="entry name" value="2OG-FeII_Oxy"/>
    <property type="match status" value="1"/>
</dbReference>
<organism evidence="7 8">
    <name type="scientific">Cherax quadricarinatus</name>
    <name type="common">Australian red claw crayfish</name>
    <dbReference type="NCBI Taxonomy" id="27406"/>
    <lineage>
        <taxon>Eukaryota</taxon>
        <taxon>Metazoa</taxon>
        <taxon>Ecdysozoa</taxon>
        <taxon>Arthropoda</taxon>
        <taxon>Crustacea</taxon>
        <taxon>Multicrustacea</taxon>
        <taxon>Malacostraca</taxon>
        <taxon>Eumalacostraca</taxon>
        <taxon>Eucarida</taxon>
        <taxon>Decapoda</taxon>
        <taxon>Pleocyemata</taxon>
        <taxon>Astacidea</taxon>
        <taxon>Parastacoidea</taxon>
        <taxon>Parastacidae</taxon>
        <taxon>Cherax</taxon>
    </lineage>
</organism>
<dbReference type="PROSITE" id="PS51471">
    <property type="entry name" value="FE2OG_OXY"/>
    <property type="match status" value="1"/>
</dbReference>
<comment type="similarity">
    <text evidence="1 5">Belongs to the iron/ascorbate-dependent oxidoreductase family.</text>
</comment>
<dbReference type="EMBL" id="JARKIK010000002">
    <property type="protein sequence ID" value="KAK8753647.1"/>
    <property type="molecule type" value="Genomic_DNA"/>
</dbReference>
<accession>A0AAW0YAQ5</accession>
<feature type="domain" description="Fe2OG dioxygenase" evidence="6">
    <location>
        <begin position="149"/>
        <end position="226"/>
    </location>
</feature>
<keyword evidence="3 5" id="KW-0560">Oxidoreductase</keyword>
<dbReference type="InterPro" id="IPR026992">
    <property type="entry name" value="DIOX_N"/>
</dbReference>
<dbReference type="AlphaFoldDB" id="A0AAW0YAQ5"/>
<evidence type="ECO:0000256" key="2">
    <source>
        <dbReference type="ARBA" id="ARBA00022723"/>
    </source>
</evidence>
<keyword evidence="4 5" id="KW-0408">Iron</keyword>
<dbReference type="Proteomes" id="UP001445076">
    <property type="component" value="Unassembled WGS sequence"/>
</dbReference>
<comment type="caution">
    <text evidence="7">The sequence shown here is derived from an EMBL/GenBank/DDBJ whole genome shotgun (WGS) entry which is preliminary data.</text>
</comment>
<evidence type="ECO:0000256" key="4">
    <source>
        <dbReference type="ARBA" id="ARBA00023004"/>
    </source>
</evidence>
<evidence type="ECO:0000256" key="1">
    <source>
        <dbReference type="ARBA" id="ARBA00008056"/>
    </source>
</evidence>
<evidence type="ECO:0000259" key="6">
    <source>
        <dbReference type="PROSITE" id="PS51471"/>
    </source>
</evidence>
<feature type="non-terminal residue" evidence="7">
    <location>
        <position position="1"/>
    </location>
</feature>
<gene>
    <name evidence="7" type="ORF">OTU49_000864</name>
</gene>
<dbReference type="GO" id="GO:0016491">
    <property type="term" value="F:oxidoreductase activity"/>
    <property type="evidence" value="ECO:0007669"/>
    <property type="project" value="UniProtKB-KW"/>
</dbReference>
<dbReference type="SUPFAM" id="SSF51197">
    <property type="entry name" value="Clavaminate synthase-like"/>
    <property type="match status" value="1"/>
</dbReference>
<name>A0AAW0YAQ5_CHEQU</name>
<reference evidence="7 8" key="1">
    <citation type="journal article" date="2024" name="BMC Genomics">
        <title>Genome assembly of redclaw crayfish (Cherax quadricarinatus) provides insights into its immune adaptation and hypoxia tolerance.</title>
        <authorList>
            <person name="Liu Z."/>
            <person name="Zheng J."/>
            <person name="Li H."/>
            <person name="Fang K."/>
            <person name="Wang S."/>
            <person name="He J."/>
            <person name="Zhou D."/>
            <person name="Weng S."/>
            <person name="Chi M."/>
            <person name="Gu Z."/>
            <person name="He J."/>
            <person name="Li F."/>
            <person name="Wang M."/>
        </authorList>
    </citation>
    <scope>NUCLEOTIDE SEQUENCE [LARGE SCALE GENOMIC DNA]</scope>
    <source>
        <strain evidence="7">ZL_2023a</strain>
    </source>
</reference>
<protein>
    <recommendedName>
        <fullName evidence="6">Fe2OG dioxygenase domain-containing protein</fullName>
    </recommendedName>
</protein>
<evidence type="ECO:0000256" key="5">
    <source>
        <dbReference type="RuleBase" id="RU003682"/>
    </source>
</evidence>
<evidence type="ECO:0000256" key="3">
    <source>
        <dbReference type="ARBA" id="ARBA00023002"/>
    </source>
</evidence>
<feature type="non-terminal residue" evidence="7">
    <location>
        <position position="226"/>
    </location>
</feature>
<dbReference type="Pfam" id="PF14226">
    <property type="entry name" value="DIOX_N"/>
    <property type="match status" value="1"/>
</dbReference>
<dbReference type="PANTHER" id="PTHR10209">
    <property type="entry name" value="OXIDOREDUCTASE, 2OG-FE II OXYGENASE FAMILY PROTEIN"/>
    <property type="match status" value="1"/>
</dbReference>
<dbReference type="Gene3D" id="2.60.120.330">
    <property type="entry name" value="B-lactam Antibiotic, Isopenicillin N Synthase, Chain"/>
    <property type="match status" value="1"/>
</dbReference>
<dbReference type="InterPro" id="IPR005123">
    <property type="entry name" value="Oxoglu/Fe-dep_dioxygenase_dom"/>
</dbReference>
<dbReference type="InterPro" id="IPR027443">
    <property type="entry name" value="IPNS-like_sf"/>
</dbReference>